<dbReference type="InterPro" id="IPR023827">
    <property type="entry name" value="Peptidase_S8_Asp-AS"/>
</dbReference>
<reference evidence="16" key="1">
    <citation type="submission" date="2022-07" db="EMBL/GenBank/DDBJ databases">
        <title>Phylogenomic reconstructions and comparative analyses of Kickxellomycotina fungi.</title>
        <authorList>
            <person name="Reynolds N.K."/>
            <person name="Stajich J.E."/>
            <person name="Barry K."/>
            <person name="Grigoriev I.V."/>
            <person name="Crous P."/>
            <person name="Smith M.E."/>
        </authorList>
    </citation>
    <scope>NUCLEOTIDE SEQUENCE</scope>
    <source>
        <strain evidence="16">NBRC 100468</strain>
    </source>
</reference>
<dbReference type="GO" id="GO:0005615">
    <property type="term" value="C:extracellular space"/>
    <property type="evidence" value="ECO:0007669"/>
    <property type="project" value="TreeGrafter"/>
</dbReference>
<keyword evidence="4 9" id="KW-0645">Protease</keyword>
<evidence type="ECO:0000256" key="5">
    <source>
        <dbReference type="ARBA" id="ARBA00022729"/>
    </source>
</evidence>
<evidence type="ECO:0000256" key="8">
    <source>
        <dbReference type="PIRSR" id="PIRSR615500-1"/>
    </source>
</evidence>
<keyword evidence="2" id="KW-0134">Cell wall</keyword>
<feature type="compositionally biased region" description="Basic and acidic residues" evidence="11">
    <location>
        <begin position="143"/>
        <end position="158"/>
    </location>
</feature>
<dbReference type="AlphaFoldDB" id="A0A9W8A907"/>
<evidence type="ECO:0000256" key="12">
    <source>
        <dbReference type="SAM" id="SignalP"/>
    </source>
</evidence>
<feature type="domain" description="C5a peptidase/Subtilisin-like protease SBT2-like Fn3-like" evidence="15">
    <location>
        <begin position="683"/>
        <end position="797"/>
    </location>
</feature>
<dbReference type="PANTHER" id="PTHR43806">
    <property type="entry name" value="PEPTIDASE S8"/>
    <property type="match status" value="1"/>
</dbReference>
<dbReference type="PANTHER" id="PTHR43806:SF66">
    <property type="entry name" value="SERIN ENDOPEPTIDASE"/>
    <property type="match status" value="1"/>
</dbReference>
<evidence type="ECO:0000256" key="1">
    <source>
        <dbReference type="ARBA" id="ARBA00011073"/>
    </source>
</evidence>
<dbReference type="InterPro" id="IPR050131">
    <property type="entry name" value="Peptidase_S8_subtilisin-like"/>
</dbReference>
<dbReference type="PROSITE" id="PS51892">
    <property type="entry name" value="SUBTILASE"/>
    <property type="match status" value="1"/>
</dbReference>
<evidence type="ECO:0000259" key="14">
    <source>
        <dbReference type="Pfam" id="PF02225"/>
    </source>
</evidence>
<comment type="caution">
    <text evidence="16">The sequence shown here is derived from an EMBL/GenBank/DDBJ whole genome shotgun (WGS) entry which is preliminary data.</text>
</comment>
<feature type="active site" description="Charge relay system" evidence="8 9">
    <location>
        <position position="599"/>
    </location>
</feature>
<proteinExistence type="inferred from homology"/>
<dbReference type="GO" id="GO:0006508">
    <property type="term" value="P:proteolysis"/>
    <property type="evidence" value="ECO:0007669"/>
    <property type="project" value="UniProtKB-KW"/>
</dbReference>
<feature type="active site" description="Charge relay system" evidence="8 9">
    <location>
        <position position="275"/>
    </location>
</feature>
<dbReference type="PROSITE" id="PS00138">
    <property type="entry name" value="SUBTILASE_SER"/>
    <property type="match status" value="1"/>
</dbReference>
<evidence type="ECO:0000313" key="17">
    <source>
        <dbReference type="Proteomes" id="UP001150538"/>
    </source>
</evidence>
<evidence type="ECO:0000256" key="3">
    <source>
        <dbReference type="ARBA" id="ARBA00022525"/>
    </source>
</evidence>
<feature type="active site" description="Charge relay system" evidence="8 9">
    <location>
        <position position="224"/>
    </location>
</feature>
<evidence type="ECO:0000256" key="11">
    <source>
        <dbReference type="SAM" id="MobiDB-lite"/>
    </source>
</evidence>
<dbReference type="InterPro" id="IPR034187">
    <property type="entry name" value="Peptidases_S8_5"/>
</dbReference>
<name>A0A9W8A907_9FUNG</name>
<dbReference type="Pfam" id="PF00082">
    <property type="entry name" value="Peptidase_S8"/>
    <property type="match status" value="1"/>
</dbReference>
<feature type="chain" id="PRO_5040899004" description="Subtilisin-like protein" evidence="12">
    <location>
        <begin position="21"/>
        <end position="965"/>
    </location>
</feature>
<feature type="domain" description="PA" evidence="14">
    <location>
        <begin position="453"/>
        <end position="525"/>
    </location>
</feature>
<dbReference type="Pfam" id="PF02225">
    <property type="entry name" value="PA"/>
    <property type="match status" value="1"/>
</dbReference>
<evidence type="ECO:0000313" key="16">
    <source>
        <dbReference type="EMBL" id="KAJ1919955.1"/>
    </source>
</evidence>
<dbReference type="InterPro" id="IPR010435">
    <property type="entry name" value="C5a/SBT2-like_Fn3"/>
</dbReference>
<feature type="region of interest" description="Disordered" evidence="11">
    <location>
        <begin position="143"/>
        <end position="177"/>
    </location>
</feature>
<dbReference type="GO" id="GO:0016020">
    <property type="term" value="C:membrane"/>
    <property type="evidence" value="ECO:0007669"/>
    <property type="project" value="InterPro"/>
</dbReference>
<evidence type="ECO:0000256" key="2">
    <source>
        <dbReference type="ARBA" id="ARBA00022512"/>
    </source>
</evidence>
<keyword evidence="3" id="KW-0964">Secreted</keyword>
<dbReference type="InterPro" id="IPR015500">
    <property type="entry name" value="Peptidase_S8_subtilisin-rel"/>
</dbReference>
<dbReference type="Gene3D" id="2.60.40.1710">
    <property type="entry name" value="Subtilisin-like superfamily"/>
    <property type="match status" value="1"/>
</dbReference>
<dbReference type="SUPFAM" id="SSF52025">
    <property type="entry name" value="PA domain"/>
    <property type="match status" value="1"/>
</dbReference>
<organism evidence="16 17">
    <name type="scientific">Mycoemilia scoparia</name>
    <dbReference type="NCBI Taxonomy" id="417184"/>
    <lineage>
        <taxon>Eukaryota</taxon>
        <taxon>Fungi</taxon>
        <taxon>Fungi incertae sedis</taxon>
        <taxon>Zoopagomycota</taxon>
        <taxon>Kickxellomycotina</taxon>
        <taxon>Kickxellomycetes</taxon>
        <taxon>Kickxellales</taxon>
        <taxon>Kickxellaceae</taxon>
        <taxon>Mycoemilia</taxon>
    </lineage>
</organism>
<dbReference type="InterPro" id="IPR003137">
    <property type="entry name" value="PA_domain"/>
</dbReference>
<dbReference type="InterPro" id="IPR023828">
    <property type="entry name" value="Peptidase_S8_Ser-AS"/>
</dbReference>
<evidence type="ECO:0000256" key="10">
    <source>
        <dbReference type="RuleBase" id="RU003355"/>
    </source>
</evidence>
<dbReference type="GO" id="GO:0004252">
    <property type="term" value="F:serine-type endopeptidase activity"/>
    <property type="evidence" value="ECO:0007669"/>
    <property type="project" value="UniProtKB-UniRule"/>
</dbReference>
<evidence type="ECO:0000256" key="6">
    <source>
        <dbReference type="ARBA" id="ARBA00022801"/>
    </source>
</evidence>
<keyword evidence="6 9" id="KW-0378">Hydrolase</keyword>
<evidence type="ECO:0000256" key="9">
    <source>
        <dbReference type="PROSITE-ProRule" id="PRU01240"/>
    </source>
</evidence>
<dbReference type="SUPFAM" id="SSF52743">
    <property type="entry name" value="Subtilisin-like"/>
    <property type="match status" value="1"/>
</dbReference>
<dbReference type="EMBL" id="JANBPU010000019">
    <property type="protein sequence ID" value="KAJ1919955.1"/>
    <property type="molecule type" value="Genomic_DNA"/>
</dbReference>
<dbReference type="Pfam" id="PF06280">
    <property type="entry name" value="fn3_5"/>
    <property type="match status" value="1"/>
</dbReference>
<keyword evidence="5 12" id="KW-0732">Signal</keyword>
<evidence type="ECO:0008006" key="18">
    <source>
        <dbReference type="Google" id="ProtNLM"/>
    </source>
</evidence>
<dbReference type="InterPro" id="IPR000209">
    <property type="entry name" value="Peptidase_S8/S53_dom"/>
</dbReference>
<dbReference type="PROSITE" id="PS00136">
    <property type="entry name" value="SUBTILASE_ASP"/>
    <property type="match status" value="1"/>
</dbReference>
<evidence type="ECO:0000259" key="15">
    <source>
        <dbReference type="Pfam" id="PF06280"/>
    </source>
</evidence>
<gene>
    <name evidence="16" type="ORF">H4219_001615</name>
</gene>
<feature type="signal peptide" evidence="12">
    <location>
        <begin position="1"/>
        <end position="20"/>
    </location>
</feature>
<sequence>MYRPLGFLLYLIGLAGVCVGTQTNPREGYIIQFTGELGTQEARSDIQKFYNSVRELNLSFKEGHIYNKVFNGISIRELEESQSQHGPHDLNKIRYHQSNSKSKIEAIKALPFVKQVWGIKSMKAAFVQEIKAPRPVVRALTDDDKYSSQDGEDFKSDANDEDNEIPIPHPISEKTPESGIDFNRGEFSPYSEFFPWDLHKITGVERLRNEFNLTGEGIKVGIIDTGVDYMHPELGGCFKTPGCPIQYGYDFVGDDYTKAGTEKPSGDPRDTCAGHGTHVAGIIMGQGPLVRGVSPNVILGAYKVTNCKRGTINNDHIIAAIERAYEDGMDVVNISLSGEGWKEGPMAVAAEEAVKKGMLVVSADSNYGLNGLFTSGIPALGDGVLNVASYESPYIIGEGLDIFAGHKNHTVAQFPGNMTKPLDPSRDPIKLVFPEEITTTDISKIEPGSQFFGCSPFSPSADLKGKALFMVRGDCTFVEKAQNAQNAGAAAVVLANNLNDTLLAQLADEITIPFVSITKEGGDDILRIAKGSGSNDLFVKSSRLPFGTHNPRDGQISPYSSWGPDPELSLAPGITGPGGQIFSTLPINLGNYTMMSGTSMSSPYMTGIVALMLQAKKNERVSDARDLRDLLLEHAKPVKSESNDKYYATPLKQGAGFVDAYAAVKSSLLVTPTSLPLNYTINGQSITKELTINNLHKREALHVTLEHYPGESVRSFLGNGTFSLVPEVDTNGTAKVDIGQTSIVIPAGKKRTVSIDIAPPEHLKEDGRWFYGGFIIIKSSPPDRNYMYDESISIPYMGYKGDYQDLPFFSYEQKDVPYLTKNGTYTQVEEGESFDISPDFSLFLTFPTLRPTRLLKVELIDTDKDVPVGYLPYGYSEYLGYFGDLPSQYLVTVVNGVVFKDTTVSEPPVEKFKPGNYKVRISALKMFGDINKQSDYQVWESAGFSVKSVETQESVLHPSNSILSF</sequence>
<dbReference type="InterPro" id="IPR036852">
    <property type="entry name" value="Peptidase_S8/S53_dom_sf"/>
</dbReference>
<dbReference type="InterPro" id="IPR046450">
    <property type="entry name" value="PA_dom_sf"/>
</dbReference>
<dbReference type="PRINTS" id="PR00723">
    <property type="entry name" value="SUBTILISIN"/>
</dbReference>
<evidence type="ECO:0000256" key="4">
    <source>
        <dbReference type="ARBA" id="ARBA00022670"/>
    </source>
</evidence>
<dbReference type="Gene3D" id="3.40.50.200">
    <property type="entry name" value="Peptidase S8/S53 domain"/>
    <property type="match status" value="1"/>
</dbReference>
<comment type="similarity">
    <text evidence="1 9 10">Belongs to the peptidase S8 family.</text>
</comment>
<dbReference type="Gene3D" id="3.50.30.30">
    <property type="match status" value="1"/>
</dbReference>
<dbReference type="Proteomes" id="UP001150538">
    <property type="component" value="Unassembled WGS sequence"/>
</dbReference>
<evidence type="ECO:0000256" key="7">
    <source>
        <dbReference type="ARBA" id="ARBA00022825"/>
    </source>
</evidence>
<keyword evidence="7 9" id="KW-0720">Serine protease</keyword>
<accession>A0A9W8A907</accession>
<feature type="domain" description="Peptidase S8/S53" evidence="13">
    <location>
        <begin position="215"/>
        <end position="642"/>
    </location>
</feature>
<keyword evidence="17" id="KW-1185">Reference proteome</keyword>
<dbReference type="OrthoDB" id="10256524at2759"/>
<evidence type="ECO:0000259" key="13">
    <source>
        <dbReference type="Pfam" id="PF00082"/>
    </source>
</evidence>
<protein>
    <recommendedName>
        <fullName evidence="18">Subtilisin-like protein</fullName>
    </recommendedName>
</protein>
<dbReference type="CDD" id="cd07489">
    <property type="entry name" value="Peptidases_S8_5"/>
    <property type="match status" value="1"/>
</dbReference>